<evidence type="ECO:0000313" key="8">
    <source>
        <dbReference type="EMBL" id="CAL4991004.1"/>
    </source>
</evidence>
<evidence type="ECO:0000256" key="1">
    <source>
        <dbReference type="ARBA" id="ARBA00008894"/>
    </source>
</evidence>
<name>A0ABC9B424_9POAL</name>
<proteinExistence type="inferred from homology"/>
<dbReference type="InterPro" id="IPR041118">
    <property type="entry name" value="Rx_N"/>
</dbReference>
<protein>
    <recommendedName>
        <fullName evidence="10">NB-ARC domain-containing protein</fullName>
    </recommendedName>
</protein>
<keyword evidence="5" id="KW-0611">Plant defense</keyword>
<evidence type="ECO:0000256" key="3">
    <source>
        <dbReference type="ARBA" id="ARBA00022737"/>
    </source>
</evidence>
<keyword evidence="4" id="KW-0547">Nucleotide-binding</keyword>
<evidence type="ECO:0000256" key="5">
    <source>
        <dbReference type="ARBA" id="ARBA00022821"/>
    </source>
</evidence>
<evidence type="ECO:0000256" key="4">
    <source>
        <dbReference type="ARBA" id="ARBA00022741"/>
    </source>
</evidence>
<dbReference type="SUPFAM" id="SSF52540">
    <property type="entry name" value="P-loop containing nucleoside triphosphate hydrolases"/>
    <property type="match status" value="1"/>
</dbReference>
<feature type="domain" description="NB-ARC" evidence="6">
    <location>
        <begin position="172"/>
        <end position="272"/>
    </location>
</feature>
<reference evidence="8 9" key="2">
    <citation type="submission" date="2024-10" db="EMBL/GenBank/DDBJ databases">
        <authorList>
            <person name="Ryan C."/>
        </authorList>
    </citation>
    <scope>NUCLEOTIDE SEQUENCE [LARGE SCALE GENOMIC DNA]</scope>
</reference>
<comment type="similarity">
    <text evidence="1">Belongs to the disease resistance NB-LRR family.</text>
</comment>
<sequence>MEDAPVSATFGFAGSLPAKLERLVSADLEANHELQLSKGEKKKILGLKGQLQQLIDNGYLLEPSEVEFPTSAARCWVEEIRELSYDIADFHDELVNNCHAFKKNSHRSRWLTGEISRFRTCLEKAIQRYETYNLCKSEKRQQIIIATTSDEDPVPPPQLYGLEAARPVGISDSMGKIEEWLTEEGEPRLRAVAVVGLGGVGKTTLAKEIYSKLRKDFECRAFVRSSQMPDVRKLLTSILLQVRPHGMPDVSESRNLASTIKAHLQQKKYVFLSYCSMCYLYIII</sequence>
<evidence type="ECO:0000259" key="6">
    <source>
        <dbReference type="Pfam" id="PF00931"/>
    </source>
</evidence>
<dbReference type="InterPro" id="IPR027417">
    <property type="entry name" value="P-loop_NTPase"/>
</dbReference>
<keyword evidence="9" id="KW-1185">Reference proteome</keyword>
<evidence type="ECO:0000313" key="9">
    <source>
        <dbReference type="Proteomes" id="UP001497457"/>
    </source>
</evidence>
<gene>
    <name evidence="8" type="ORF">URODEC1_LOCUS60464</name>
</gene>
<dbReference type="Gene3D" id="1.20.5.4130">
    <property type="match status" value="1"/>
</dbReference>
<evidence type="ECO:0000259" key="7">
    <source>
        <dbReference type="Pfam" id="PF18052"/>
    </source>
</evidence>
<dbReference type="PANTHER" id="PTHR19338">
    <property type="entry name" value="TRANSLOCASE OF INNER MITOCHONDRIAL MEMBRANE 13 HOMOLOG"/>
    <property type="match status" value="1"/>
</dbReference>
<organism evidence="8 9">
    <name type="scientific">Urochloa decumbens</name>
    <dbReference type="NCBI Taxonomy" id="240449"/>
    <lineage>
        <taxon>Eukaryota</taxon>
        <taxon>Viridiplantae</taxon>
        <taxon>Streptophyta</taxon>
        <taxon>Embryophyta</taxon>
        <taxon>Tracheophyta</taxon>
        <taxon>Spermatophyta</taxon>
        <taxon>Magnoliopsida</taxon>
        <taxon>Liliopsida</taxon>
        <taxon>Poales</taxon>
        <taxon>Poaceae</taxon>
        <taxon>PACMAD clade</taxon>
        <taxon>Panicoideae</taxon>
        <taxon>Panicodae</taxon>
        <taxon>Paniceae</taxon>
        <taxon>Melinidinae</taxon>
        <taxon>Urochloa</taxon>
    </lineage>
</organism>
<keyword evidence="3" id="KW-0677">Repeat</keyword>
<dbReference type="Gene3D" id="3.40.50.300">
    <property type="entry name" value="P-loop containing nucleotide triphosphate hydrolases"/>
    <property type="match status" value="1"/>
</dbReference>
<dbReference type="AlphaFoldDB" id="A0ABC9B424"/>
<keyword evidence="2" id="KW-0433">Leucine-rich repeat</keyword>
<evidence type="ECO:0000256" key="2">
    <source>
        <dbReference type="ARBA" id="ARBA00022614"/>
    </source>
</evidence>
<feature type="domain" description="Disease resistance N-terminal" evidence="7">
    <location>
        <begin position="32"/>
        <end position="100"/>
    </location>
</feature>
<accession>A0ABC9B424</accession>
<dbReference type="Pfam" id="PF00931">
    <property type="entry name" value="NB-ARC"/>
    <property type="match status" value="1"/>
</dbReference>
<dbReference type="Proteomes" id="UP001497457">
    <property type="component" value="Chromosome 24b"/>
</dbReference>
<dbReference type="PANTHER" id="PTHR19338:SF30">
    <property type="entry name" value="NB-ARC DOMAIN-CONTAINING PROTEIN"/>
    <property type="match status" value="1"/>
</dbReference>
<dbReference type="InterPro" id="IPR002182">
    <property type="entry name" value="NB-ARC"/>
</dbReference>
<dbReference type="EMBL" id="OZ075134">
    <property type="protein sequence ID" value="CAL4991004.1"/>
    <property type="molecule type" value="Genomic_DNA"/>
</dbReference>
<evidence type="ECO:0008006" key="10">
    <source>
        <dbReference type="Google" id="ProtNLM"/>
    </source>
</evidence>
<dbReference type="Pfam" id="PF18052">
    <property type="entry name" value="Rx_N"/>
    <property type="match status" value="1"/>
</dbReference>
<reference evidence="9" key="1">
    <citation type="submission" date="2024-06" db="EMBL/GenBank/DDBJ databases">
        <authorList>
            <person name="Ryan C."/>
        </authorList>
    </citation>
    <scope>NUCLEOTIDE SEQUENCE [LARGE SCALE GENOMIC DNA]</scope>
</reference>